<dbReference type="EMBL" id="VIIS01000126">
    <property type="protein sequence ID" value="KAF0312935.1"/>
    <property type="molecule type" value="Genomic_DNA"/>
</dbReference>
<gene>
    <name evidence="1" type="ORF">FJT64_001684</name>
</gene>
<reference evidence="1 2" key="1">
    <citation type="submission" date="2019-07" db="EMBL/GenBank/DDBJ databases">
        <title>Draft genome assembly of a fouling barnacle, Amphibalanus amphitrite (Darwin, 1854): The first reference genome for Thecostraca.</title>
        <authorList>
            <person name="Kim W."/>
        </authorList>
    </citation>
    <scope>NUCLEOTIDE SEQUENCE [LARGE SCALE GENOMIC DNA]</scope>
    <source>
        <strain evidence="1">SNU_AA5</strain>
        <tissue evidence="1">Soma without cirri and trophi</tissue>
    </source>
</reference>
<accession>A0A6A4X125</accession>
<evidence type="ECO:0000313" key="2">
    <source>
        <dbReference type="Proteomes" id="UP000440578"/>
    </source>
</evidence>
<sequence>MVTLTAGDTGAVAKLNHGGVGTEQNVSGIHFKSNPKGSLSVTGSGISVAGLGSAHIGHVRLDGNNVKMTVVFPKLNVKGDLKVKFDTFSLSFGIDLRIVNLKLAVVASFRNSKILAVEDVKVAMKAEKMRVAVVDNELLSK</sequence>
<keyword evidence="2" id="KW-1185">Reference proteome</keyword>
<comment type="caution">
    <text evidence="1">The sequence shown here is derived from an EMBL/GenBank/DDBJ whole genome shotgun (WGS) entry which is preliminary data.</text>
</comment>
<evidence type="ECO:0000313" key="1">
    <source>
        <dbReference type="EMBL" id="KAF0312935.1"/>
    </source>
</evidence>
<proteinExistence type="predicted"/>
<protein>
    <submittedName>
        <fullName evidence="1">Uncharacterized protein</fullName>
    </submittedName>
</protein>
<organism evidence="1 2">
    <name type="scientific">Amphibalanus amphitrite</name>
    <name type="common">Striped barnacle</name>
    <name type="synonym">Balanus amphitrite</name>
    <dbReference type="NCBI Taxonomy" id="1232801"/>
    <lineage>
        <taxon>Eukaryota</taxon>
        <taxon>Metazoa</taxon>
        <taxon>Ecdysozoa</taxon>
        <taxon>Arthropoda</taxon>
        <taxon>Crustacea</taxon>
        <taxon>Multicrustacea</taxon>
        <taxon>Cirripedia</taxon>
        <taxon>Thoracica</taxon>
        <taxon>Thoracicalcarea</taxon>
        <taxon>Balanomorpha</taxon>
        <taxon>Balanoidea</taxon>
        <taxon>Balanidae</taxon>
        <taxon>Amphibalaninae</taxon>
        <taxon>Amphibalanus</taxon>
    </lineage>
</organism>
<name>A0A6A4X125_AMPAM</name>
<dbReference type="AlphaFoldDB" id="A0A6A4X125"/>
<dbReference type="Proteomes" id="UP000440578">
    <property type="component" value="Unassembled WGS sequence"/>
</dbReference>